<organism evidence="13 14">
    <name type="scientific">Providencia rettgeri</name>
    <dbReference type="NCBI Taxonomy" id="587"/>
    <lineage>
        <taxon>Bacteria</taxon>
        <taxon>Pseudomonadati</taxon>
        <taxon>Pseudomonadota</taxon>
        <taxon>Gammaproteobacteria</taxon>
        <taxon>Enterobacterales</taxon>
        <taxon>Morganellaceae</taxon>
        <taxon>Providencia</taxon>
    </lineage>
</organism>
<evidence type="ECO:0000256" key="11">
    <source>
        <dbReference type="ARBA" id="ARBA00026081"/>
    </source>
</evidence>
<evidence type="ECO:0000256" key="4">
    <source>
        <dbReference type="ARBA" id="ARBA00014213"/>
    </source>
</evidence>
<comment type="similarity">
    <text evidence="3">Belongs to the LptF/LptG family.</text>
</comment>
<dbReference type="GO" id="GO:0015920">
    <property type="term" value="P:lipopolysaccharide transport"/>
    <property type="evidence" value="ECO:0007669"/>
    <property type="project" value="TreeGrafter"/>
</dbReference>
<evidence type="ECO:0000256" key="3">
    <source>
        <dbReference type="ARBA" id="ARBA00007725"/>
    </source>
</evidence>
<feature type="transmembrane region" description="Helical" evidence="12">
    <location>
        <begin position="332"/>
        <end position="351"/>
    </location>
</feature>
<keyword evidence="6" id="KW-1003">Cell membrane</keyword>
<dbReference type="InterPro" id="IPR030922">
    <property type="entry name" value="LptF"/>
</dbReference>
<dbReference type="NCBIfam" id="TIGR04407">
    <property type="entry name" value="LptF_YjgP"/>
    <property type="match status" value="1"/>
</dbReference>
<dbReference type="PANTHER" id="PTHR33529">
    <property type="entry name" value="SLR0882 PROTEIN-RELATED"/>
    <property type="match status" value="1"/>
</dbReference>
<keyword evidence="9 12" id="KW-1133">Transmembrane helix</keyword>
<keyword evidence="5" id="KW-0813">Transport</keyword>
<accession>A0AAJ4NID0</accession>
<feature type="transmembrane region" description="Helical" evidence="12">
    <location>
        <begin position="59"/>
        <end position="76"/>
    </location>
</feature>
<feature type="transmembrane region" description="Helical" evidence="12">
    <location>
        <begin position="16"/>
        <end position="39"/>
    </location>
</feature>
<dbReference type="EMBL" id="CP076405">
    <property type="protein sequence ID" value="QWQ20422.2"/>
    <property type="molecule type" value="Genomic_DNA"/>
</dbReference>
<evidence type="ECO:0000256" key="8">
    <source>
        <dbReference type="ARBA" id="ARBA00022692"/>
    </source>
</evidence>
<proteinExistence type="inferred from homology"/>
<comment type="subunit">
    <text evidence="11">Component of the lipopolysaccharide transport and assembly complex. The LptBFG transporter is composed of two ATP-binding proteins (LptB) and two transmembrane proteins (LptF and LptG).</text>
</comment>
<evidence type="ECO:0000256" key="2">
    <source>
        <dbReference type="ARBA" id="ARBA00004429"/>
    </source>
</evidence>
<protein>
    <recommendedName>
        <fullName evidence="4">Lipopolysaccharide export system permease protein LptF</fullName>
    </recommendedName>
</protein>
<dbReference type="Pfam" id="PF03739">
    <property type="entry name" value="LptF_LptG"/>
    <property type="match status" value="1"/>
</dbReference>
<sequence length="370" mass="41396">MIIIRYLVRETLKSQLAILFVLMLIFFSQKSIDILGAAVQGNIPSNLVLPLLGLGVPEMAQLILPLSLFLGLLMTYSKLYTESEITVMHACGLGKSVLVKAALVLAVITAMVAVANITWMLPWSSQYQEQVLADAKANPGLAAMVEGQFKTTKDGNYVLYIGDVKGSNFKNVFLAQLRAANEQRPSVVVADSGYMKEDPDGRQVVVLNEGTRYEGTALLRDFRITDFVNYQAIVDHQTAETRSDRVEQKNMLQLWSENTPEVNAEFHWRLTIVFSVVVMALMVVPLSEVNPRQGRVLSMLPAMLLYLIFFLLQSTLRNSADKGDLDPRYTMWAVNVGYLILAIVLNAWNTVPMRRMRLKLSKGVAWCLVF</sequence>
<evidence type="ECO:0000256" key="5">
    <source>
        <dbReference type="ARBA" id="ARBA00022448"/>
    </source>
</evidence>
<keyword evidence="8 12" id="KW-0812">Transmembrane</keyword>
<comment type="subcellular location">
    <subcellularLocation>
        <location evidence="2">Cell inner membrane</location>
        <topology evidence="2">Multi-pass membrane protein</topology>
    </subcellularLocation>
</comment>
<reference evidence="13" key="1">
    <citation type="submission" date="2021-06" db="EMBL/GenBank/DDBJ databases">
        <title>Emergence of genetically related NDM-1-producing Providencia rettgeri strains in Argentina.</title>
        <authorList>
            <person name="Pasteran F."/>
            <person name="Meo A."/>
            <person name="Gomez S."/>
            <person name="Derdoy L."/>
            <person name="Albronoz E."/>
            <person name="Faccone D."/>
            <person name="Guerriero L."/>
            <person name="Archuby D."/>
            <person name="Tarzia A."/>
            <person name="Lopez M."/>
            <person name="Corso A."/>
        </authorList>
    </citation>
    <scope>NUCLEOTIDE SEQUENCE</scope>
    <source>
        <strain evidence="13">PreM15628</strain>
    </source>
</reference>
<name>A0AAJ4NID0_PRORE</name>
<comment type="function">
    <text evidence="1">Part of the ABC transporter complex LptBFG involved in the translocation of lipopolysaccharide (LPS) from the inner membrane to the outer membrane.</text>
</comment>
<evidence type="ECO:0000256" key="6">
    <source>
        <dbReference type="ARBA" id="ARBA00022475"/>
    </source>
</evidence>
<feature type="transmembrane region" description="Helical" evidence="12">
    <location>
        <begin position="296"/>
        <end position="312"/>
    </location>
</feature>
<keyword evidence="10 12" id="KW-0472">Membrane</keyword>
<evidence type="ECO:0000256" key="10">
    <source>
        <dbReference type="ARBA" id="ARBA00023136"/>
    </source>
</evidence>
<dbReference type="Proteomes" id="UP000682358">
    <property type="component" value="Chromosome"/>
</dbReference>
<dbReference type="AlphaFoldDB" id="A0AAJ4NID0"/>
<dbReference type="GO" id="GO:0043190">
    <property type="term" value="C:ATP-binding cassette (ABC) transporter complex"/>
    <property type="evidence" value="ECO:0007669"/>
    <property type="project" value="InterPro"/>
</dbReference>
<evidence type="ECO:0000313" key="14">
    <source>
        <dbReference type="Proteomes" id="UP000682358"/>
    </source>
</evidence>
<keyword evidence="7" id="KW-0997">Cell inner membrane</keyword>
<feature type="transmembrane region" description="Helical" evidence="12">
    <location>
        <begin position="97"/>
        <end position="121"/>
    </location>
</feature>
<evidence type="ECO:0000256" key="7">
    <source>
        <dbReference type="ARBA" id="ARBA00022519"/>
    </source>
</evidence>
<dbReference type="InterPro" id="IPR005495">
    <property type="entry name" value="LptG/LptF_permease"/>
</dbReference>
<evidence type="ECO:0000256" key="12">
    <source>
        <dbReference type="SAM" id="Phobius"/>
    </source>
</evidence>
<gene>
    <name evidence="13" type="primary">lptF</name>
    <name evidence="13" type="ORF">KOF27_17830</name>
</gene>
<dbReference type="PANTHER" id="PTHR33529:SF7">
    <property type="entry name" value="LIPOPOLYSACCHARIDE EXPORT SYSTEM PERMEASE PROTEIN LPTF"/>
    <property type="match status" value="1"/>
</dbReference>
<evidence type="ECO:0000256" key="1">
    <source>
        <dbReference type="ARBA" id="ARBA00002265"/>
    </source>
</evidence>
<feature type="transmembrane region" description="Helical" evidence="12">
    <location>
        <begin position="266"/>
        <end position="284"/>
    </location>
</feature>
<evidence type="ECO:0000313" key="13">
    <source>
        <dbReference type="EMBL" id="QWQ20422.2"/>
    </source>
</evidence>
<evidence type="ECO:0000256" key="9">
    <source>
        <dbReference type="ARBA" id="ARBA00022989"/>
    </source>
</evidence>
<dbReference type="GO" id="GO:0055085">
    <property type="term" value="P:transmembrane transport"/>
    <property type="evidence" value="ECO:0007669"/>
    <property type="project" value="InterPro"/>
</dbReference>